<reference evidence="4 5" key="1">
    <citation type="journal article" date="2015" name="Genome Announc.">
        <title>Genome Sequence of Borrelia chilensis VA1, a South American Member of the Lyme Borreliosis Group.</title>
        <authorList>
            <person name="Huang W."/>
            <person name="Ojaimi C."/>
            <person name="Fallon J.T."/>
            <person name="Travisany D."/>
            <person name="Maass A."/>
            <person name="Ivanova L."/>
            <person name="Tomova A."/>
            <person name="Gonzalez-Acuna D."/>
            <person name="Godfrey H.P."/>
            <person name="Cabello F.C."/>
        </authorList>
    </citation>
    <scope>NUCLEOTIDE SEQUENCE [LARGE SCALE GENOMIC DNA]</scope>
    <source>
        <strain evidence="4 5">VA1</strain>
    </source>
</reference>
<evidence type="ECO:0000259" key="2">
    <source>
        <dbReference type="Pfam" id="PF09822"/>
    </source>
</evidence>
<keyword evidence="1" id="KW-0472">Membrane</keyword>
<dbReference type="EMBL" id="CP009910">
    <property type="protein sequence ID" value="AJA90659.1"/>
    <property type="molecule type" value="Genomic_DNA"/>
</dbReference>
<dbReference type="Pfam" id="PF09822">
    <property type="entry name" value="ABC_transp_aux"/>
    <property type="match status" value="1"/>
</dbReference>
<evidence type="ECO:0000313" key="4">
    <source>
        <dbReference type="EMBL" id="AJA90659.1"/>
    </source>
</evidence>
<feature type="domain" description="DUF7088" evidence="3">
    <location>
        <begin position="37"/>
        <end position="135"/>
    </location>
</feature>
<evidence type="ECO:0000313" key="5">
    <source>
        <dbReference type="Proteomes" id="UP000030940"/>
    </source>
</evidence>
<dbReference type="InterPro" id="IPR055396">
    <property type="entry name" value="DUF7088"/>
</dbReference>
<name>A0A0A7UWS0_9SPIR</name>
<accession>A0A0A7UWS0</accession>
<gene>
    <name evidence="4" type="ORF">OY14_03765</name>
</gene>
<dbReference type="AlphaFoldDB" id="A0A0A7UWS0"/>
<proteinExistence type="predicted"/>
<evidence type="ECO:0000256" key="1">
    <source>
        <dbReference type="SAM" id="Phobius"/>
    </source>
</evidence>
<dbReference type="Proteomes" id="UP000030940">
    <property type="component" value="Chromosome"/>
</dbReference>
<evidence type="ECO:0000259" key="3">
    <source>
        <dbReference type="Pfam" id="PF23357"/>
    </source>
</evidence>
<dbReference type="Pfam" id="PF23357">
    <property type="entry name" value="DUF7088"/>
    <property type="match status" value="1"/>
</dbReference>
<sequence>MKNKENEVLNLTLNLTIIFLIFCNISIFIFKIDFTKHKAFTISKVTKNLFSSANETIYITYYNSGSLENYFAFPNQIKNFLISFSDASQGKVIYKEIDADKISTPLEHIGIPSQQIDLRDINQLSILKIYSGIEIIYEGKREIIPIVTEISNLEYDLANGLDKLINNTKKVLGLAFGDSTLKEAHKNFPEIMKKAFGIEIKEIDLKTEKLEKIEKEINGLFIIGAKEINEEIVKKIDNFIVNDGKIFFATSAIDYNPQNPYGIAPIKSKLFDLFESYGIKYNDNIILDKRAPTIFLGGNFQTYYPWILIDKNNIVKKDMLLLKNFYDATIPWSSSLELIKKDTEEVKFLPLFSSSKQSWQVKEPNLSNISLNAFEVPNKFEDNKLKILGYAIEGKVKSLYKEQYSKNSKIILTGSSMIFSDYMYNGSPSNFELSGRISDYLMQKEEFFNIKSREVRAKLKFTSSSNEMINAKFSLIIVNLIILPTIILIFGLVRFTRKRKAN</sequence>
<dbReference type="InterPro" id="IPR019196">
    <property type="entry name" value="ABC_transp_unknown"/>
</dbReference>
<feature type="transmembrane region" description="Helical" evidence="1">
    <location>
        <begin position="473"/>
        <end position="493"/>
    </location>
</feature>
<keyword evidence="5" id="KW-1185">Reference proteome</keyword>
<dbReference type="KEGG" id="bchi:OY14_03765"/>
<feature type="domain" description="ABC-type uncharacterised transport system" evidence="2">
    <location>
        <begin position="169"/>
        <end position="428"/>
    </location>
</feature>
<protein>
    <submittedName>
        <fullName evidence="4">Uncharacterized protein</fullName>
    </submittedName>
</protein>
<dbReference type="STRING" id="1245910.OY14_03765"/>
<feature type="transmembrane region" description="Helical" evidence="1">
    <location>
        <begin position="12"/>
        <end position="30"/>
    </location>
</feature>
<keyword evidence="1" id="KW-1133">Transmembrane helix</keyword>
<keyword evidence="1" id="KW-0812">Transmembrane</keyword>
<organism evidence="4 5">
    <name type="scientific">Borreliella chilensis</name>
    <dbReference type="NCBI Taxonomy" id="1245910"/>
    <lineage>
        <taxon>Bacteria</taxon>
        <taxon>Pseudomonadati</taxon>
        <taxon>Spirochaetota</taxon>
        <taxon>Spirochaetia</taxon>
        <taxon>Spirochaetales</taxon>
        <taxon>Borreliaceae</taxon>
        <taxon>Borreliella</taxon>
    </lineage>
</organism>
<dbReference type="HOGENOM" id="CLU_018716_1_1_12"/>